<feature type="region of interest" description="Disordered" evidence="1">
    <location>
        <begin position="265"/>
        <end position="304"/>
    </location>
</feature>
<dbReference type="Gene3D" id="1.20.58.2190">
    <property type="match status" value="1"/>
</dbReference>
<dbReference type="Proteomes" id="UP001174909">
    <property type="component" value="Unassembled WGS sequence"/>
</dbReference>
<accession>A0AA35T2F0</accession>
<keyword evidence="3" id="KW-1185">Reference proteome</keyword>
<protein>
    <submittedName>
        <fullName evidence="2">E3 ubiquitin-protein ligase RNF31</fullName>
    </submittedName>
</protein>
<proteinExistence type="predicted"/>
<feature type="compositionally biased region" description="Polar residues" evidence="1">
    <location>
        <begin position="265"/>
        <end position="277"/>
    </location>
</feature>
<evidence type="ECO:0000313" key="2">
    <source>
        <dbReference type="EMBL" id="CAI8039979.1"/>
    </source>
</evidence>
<evidence type="ECO:0000256" key="1">
    <source>
        <dbReference type="SAM" id="MobiDB-lite"/>
    </source>
</evidence>
<dbReference type="AlphaFoldDB" id="A0AA35T2F0"/>
<name>A0AA35T2F0_GEOBA</name>
<comment type="caution">
    <text evidence="2">The sequence shown here is derived from an EMBL/GenBank/DDBJ whole genome shotgun (WGS) entry which is preliminary data.</text>
</comment>
<sequence>AEAKSRPVPARRKLNVDTSTKTRLVQSFVGFNSSSVSEKQVELARQCIDVIKPRSARYEYIPFHMILHWNREKRDYLEVIAGSCDYLLKHAIDLLKTSRLPRVWRTIKTNKHIFHVHVTDGMIGARDILEKMGYSETLPTTITFPDHVKEQDREKLRVIAAELLMGKLEAQGLLQDQANPFYSAAGSYDLQRLASALARKSAKPSAGFIASCAGDYGEDIYEGDEGEFFFVGNGHYDIPEKSNTSHGTTTSDYCSAEMHYIPSTTTPTKIYNNTSRQLKPPAPEPKPFRQFLSPSGSSKSDEKFRNWSENISLPQELFSCKIGQNLLQFRRVEKRESRG</sequence>
<organism evidence="2 3">
    <name type="scientific">Geodia barretti</name>
    <name type="common">Barrett's horny sponge</name>
    <dbReference type="NCBI Taxonomy" id="519541"/>
    <lineage>
        <taxon>Eukaryota</taxon>
        <taxon>Metazoa</taxon>
        <taxon>Porifera</taxon>
        <taxon>Demospongiae</taxon>
        <taxon>Heteroscleromorpha</taxon>
        <taxon>Tetractinellida</taxon>
        <taxon>Astrophorina</taxon>
        <taxon>Geodiidae</taxon>
        <taxon>Geodia</taxon>
    </lineage>
</organism>
<dbReference type="EMBL" id="CASHTH010003072">
    <property type="protein sequence ID" value="CAI8039979.1"/>
    <property type="molecule type" value="Genomic_DNA"/>
</dbReference>
<feature type="non-terminal residue" evidence="2">
    <location>
        <position position="339"/>
    </location>
</feature>
<reference evidence="2" key="1">
    <citation type="submission" date="2023-03" db="EMBL/GenBank/DDBJ databases">
        <authorList>
            <person name="Steffen K."/>
            <person name="Cardenas P."/>
        </authorList>
    </citation>
    <scope>NUCLEOTIDE SEQUENCE</scope>
</reference>
<gene>
    <name evidence="2" type="ORF">GBAR_LOCUS22297</name>
</gene>
<evidence type="ECO:0000313" key="3">
    <source>
        <dbReference type="Proteomes" id="UP001174909"/>
    </source>
</evidence>